<evidence type="ECO:0000256" key="1">
    <source>
        <dbReference type="SAM" id="Phobius"/>
    </source>
</evidence>
<feature type="transmembrane region" description="Helical" evidence="1">
    <location>
        <begin position="87"/>
        <end position="107"/>
    </location>
</feature>
<dbReference type="EMBL" id="CP003587">
    <property type="protein sequence ID" value="AGY58240.1"/>
    <property type="molecule type" value="Genomic_DNA"/>
</dbReference>
<name>U5QKN1_GLOK1</name>
<dbReference type="KEGG" id="glj:GKIL_1994"/>
<dbReference type="Proteomes" id="UP000017396">
    <property type="component" value="Chromosome"/>
</dbReference>
<keyword evidence="3" id="KW-1185">Reference proteome</keyword>
<keyword evidence="1" id="KW-0812">Transmembrane</keyword>
<proteinExistence type="predicted"/>
<evidence type="ECO:0000313" key="3">
    <source>
        <dbReference type="Proteomes" id="UP000017396"/>
    </source>
</evidence>
<dbReference type="AlphaFoldDB" id="U5QKN1"/>
<dbReference type="HOGENOM" id="CLU_136152_0_0_3"/>
<evidence type="ECO:0000313" key="2">
    <source>
        <dbReference type="EMBL" id="AGY58240.1"/>
    </source>
</evidence>
<feature type="transmembrane region" description="Helical" evidence="1">
    <location>
        <begin position="119"/>
        <end position="142"/>
    </location>
</feature>
<organism evidence="2 3">
    <name type="scientific">Gloeobacter kilaueensis (strain ATCC BAA-2537 / CCAP 1431/1 / ULC 316 / JS1)</name>
    <dbReference type="NCBI Taxonomy" id="1183438"/>
    <lineage>
        <taxon>Bacteria</taxon>
        <taxon>Bacillati</taxon>
        <taxon>Cyanobacteriota</taxon>
        <taxon>Cyanophyceae</taxon>
        <taxon>Gloeobacterales</taxon>
        <taxon>Gloeobacteraceae</taxon>
        <taxon>Gloeobacter</taxon>
    </lineage>
</organism>
<gene>
    <name evidence="2" type="ORF">GKIL_1994</name>
</gene>
<dbReference type="OrthoDB" id="560533at2"/>
<dbReference type="STRING" id="1183438.GKIL_1994"/>
<protein>
    <submittedName>
        <fullName evidence="2">Uncharacterized protein</fullName>
    </submittedName>
</protein>
<sequence>MSAVVSSLSALRYDRPLRCPLCRIGVLVDLALMIDSLGCRLCDRLFSLDGRQNVLTLVDSLPALRWQWNGRNWTAQHAQMVRTSDKIVAAALVILPTAVIGLCAYFFRPTPGSPLAWLPPVWTVLTFLCHTGCVLLAVSSYYQFSPSACGRALGRLVRIKAASK</sequence>
<dbReference type="eggNOG" id="ENOG5030577">
    <property type="taxonomic scope" value="Bacteria"/>
</dbReference>
<accession>U5QKN1</accession>
<reference evidence="2 3" key="1">
    <citation type="journal article" date="2013" name="PLoS ONE">
        <title>Cultivation and Complete Genome Sequencing of Gloeobacter kilaueensis sp. nov., from a Lava Cave in Kilauea Caldera, Hawai'i.</title>
        <authorList>
            <person name="Saw J.H."/>
            <person name="Schatz M."/>
            <person name="Brown M.V."/>
            <person name="Kunkel D.D."/>
            <person name="Foster J.S."/>
            <person name="Shick H."/>
            <person name="Christensen S."/>
            <person name="Hou S."/>
            <person name="Wan X."/>
            <person name="Donachie S.P."/>
        </authorList>
    </citation>
    <scope>NUCLEOTIDE SEQUENCE [LARGE SCALE GENOMIC DNA]</scope>
    <source>
        <strain evidence="3">JS</strain>
    </source>
</reference>
<keyword evidence="1" id="KW-1133">Transmembrane helix</keyword>
<keyword evidence="1" id="KW-0472">Membrane</keyword>
<dbReference type="RefSeq" id="WP_023173364.1">
    <property type="nucleotide sequence ID" value="NC_022600.1"/>
</dbReference>